<dbReference type="PROSITE" id="PS50977">
    <property type="entry name" value="HTH_TETR_2"/>
    <property type="match status" value="1"/>
</dbReference>
<proteinExistence type="predicted"/>
<feature type="DNA-binding region" description="H-T-H motif" evidence="2">
    <location>
        <begin position="42"/>
        <end position="61"/>
    </location>
</feature>
<dbReference type="Proteomes" id="UP001166571">
    <property type="component" value="Unassembled WGS sequence"/>
</dbReference>
<evidence type="ECO:0000313" key="5">
    <source>
        <dbReference type="Proteomes" id="UP001166571"/>
    </source>
</evidence>
<dbReference type="Gene3D" id="1.10.10.60">
    <property type="entry name" value="Homeodomain-like"/>
    <property type="match status" value="1"/>
</dbReference>
<dbReference type="Pfam" id="PF00440">
    <property type="entry name" value="TetR_N"/>
    <property type="match status" value="1"/>
</dbReference>
<sequence length="214" mass="23598">MSIEMIPGSTATAPDDAAAQRRKAFVDAAREAFFTNGYAGTTMSSIASKVGGSKTTLWTYFPSKEDLFAAVVDDLVARYGEALSIDLPLDAPVTDVLRRFGTIMLTTLVSTPLLSLYRLVVGEAERFPHLAETFYDRGPRRGKARLAEWMREKMERGELRPGDPIRAVYHFAGLCQSGLYQQAVLGLPEGRDLDRLPTDIDTAVDTFCRAWAPD</sequence>
<dbReference type="InterPro" id="IPR009057">
    <property type="entry name" value="Homeodomain-like_sf"/>
</dbReference>
<evidence type="ECO:0000259" key="3">
    <source>
        <dbReference type="PROSITE" id="PS50977"/>
    </source>
</evidence>
<comment type="caution">
    <text evidence="4">The sequence shown here is derived from an EMBL/GenBank/DDBJ whole genome shotgun (WGS) entry which is preliminary data.</text>
</comment>
<organism evidence="4 5">
    <name type="scientific">Sphingopyxis jiangsuensis</name>
    <dbReference type="NCBI Taxonomy" id="2871171"/>
    <lineage>
        <taxon>Bacteria</taxon>
        <taxon>Pseudomonadati</taxon>
        <taxon>Pseudomonadota</taxon>
        <taxon>Alphaproteobacteria</taxon>
        <taxon>Sphingomonadales</taxon>
        <taxon>Sphingomonadaceae</taxon>
        <taxon>Sphingopyxis</taxon>
    </lineage>
</organism>
<reference evidence="4" key="1">
    <citation type="submission" date="2021-08" db="EMBL/GenBank/DDBJ databases">
        <title>Sphingopyxis panaciterrulae sp. nov., isolated from the surface water of the Yellow Sea.</title>
        <authorList>
            <person name="Gao Z."/>
            <person name="Zhang D."/>
            <person name="Zhang A."/>
        </authorList>
    </citation>
    <scope>NUCLEOTIDE SEQUENCE</scope>
    <source>
        <strain evidence="4">XHP0097</strain>
    </source>
</reference>
<accession>A0ABS7MF65</accession>
<evidence type="ECO:0000256" key="2">
    <source>
        <dbReference type="PROSITE-ProRule" id="PRU00335"/>
    </source>
</evidence>
<feature type="domain" description="HTH tetR-type" evidence="3">
    <location>
        <begin position="19"/>
        <end position="79"/>
    </location>
</feature>
<dbReference type="InterPro" id="IPR036271">
    <property type="entry name" value="Tet_transcr_reg_TetR-rel_C_sf"/>
</dbReference>
<keyword evidence="5" id="KW-1185">Reference proteome</keyword>
<dbReference type="InterPro" id="IPR050109">
    <property type="entry name" value="HTH-type_TetR-like_transc_reg"/>
</dbReference>
<dbReference type="SUPFAM" id="SSF46689">
    <property type="entry name" value="Homeodomain-like"/>
    <property type="match status" value="1"/>
</dbReference>
<dbReference type="EMBL" id="JAILXK010000002">
    <property type="protein sequence ID" value="MBY4637676.1"/>
    <property type="molecule type" value="Genomic_DNA"/>
</dbReference>
<evidence type="ECO:0000256" key="1">
    <source>
        <dbReference type="ARBA" id="ARBA00023125"/>
    </source>
</evidence>
<protein>
    <submittedName>
        <fullName evidence="4">TetR/AcrR family transcriptional regulator</fullName>
    </submittedName>
</protein>
<dbReference type="Pfam" id="PF14246">
    <property type="entry name" value="TetR_C_7"/>
    <property type="match status" value="1"/>
</dbReference>
<dbReference type="Gene3D" id="1.10.357.10">
    <property type="entry name" value="Tetracycline Repressor, domain 2"/>
    <property type="match status" value="1"/>
</dbReference>
<dbReference type="InterPro" id="IPR001647">
    <property type="entry name" value="HTH_TetR"/>
</dbReference>
<dbReference type="PANTHER" id="PTHR30055">
    <property type="entry name" value="HTH-TYPE TRANSCRIPTIONAL REGULATOR RUTR"/>
    <property type="match status" value="1"/>
</dbReference>
<dbReference type="PANTHER" id="PTHR30055:SF119">
    <property type="entry name" value="NALC"/>
    <property type="match status" value="1"/>
</dbReference>
<name>A0ABS7MF65_9SPHN</name>
<gene>
    <name evidence="4" type="ORF">K5P26_11065</name>
</gene>
<dbReference type="PRINTS" id="PR00455">
    <property type="entry name" value="HTHTETR"/>
</dbReference>
<keyword evidence="1 2" id="KW-0238">DNA-binding</keyword>
<dbReference type="InterPro" id="IPR039536">
    <property type="entry name" value="TetR_C_Proteobacteria"/>
</dbReference>
<evidence type="ECO:0000313" key="4">
    <source>
        <dbReference type="EMBL" id="MBY4637676.1"/>
    </source>
</evidence>
<dbReference type="SUPFAM" id="SSF48498">
    <property type="entry name" value="Tetracyclin repressor-like, C-terminal domain"/>
    <property type="match status" value="1"/>
</dbReference>